<evidence type="ECO:0000313" key="2">
    <source>
        <dbReference type="Proteomes" id="UP000192790"/>
    </source>
</evidence>
<gene>
    <name evidence="1" type="ORF">SAMN02745168_0620</name>
</gene>
<sequence>MNLEEYRRLTQKPETKYHSRKTVIDGHTFDSQLEANRYVDLKRLKRAGKIKGFGIQPSFVLPGGIRYRPDFIVCGADGTIWVEDAKGKETKDFILKRKLWEEAYPWLELKIVR</sequence>
<dbReference type="STRING" id="1122930.SAMN02745168_0620"/>
<evidence type="ECO:0000313" key="1">
    <source>
        <dbReference type="EMBL" id="SMC38356.1"/>
    </source>
</evidence>
<dbReference type="Proteomes" id="UP000192790">
    <property type="component" value="Unassembled WGS sequence"/>
</dbReference>
<proteinExistence type="predicted"/>
<evidence type="ECO:0008006" key="3">
    <source>
        <dbReference type="Google" id="ProtNLM"/>
    </source>
</evidence>
<organism evidence="1 2">
    <name type="scientific">Papillibacter cinnamivorans DSM 12816</name>
    <dbReference type="NCBI Taxonomy" id="1122930"/>
    <lineage>
        <taxon>Bacteria</taxon>
        <taxon>Bacillati</taxon>
        <taxon>Bacillota</taxon>
        <taxon>Clostridia</taxon>
        <taxon>Eubacteriales</taxon>
        <taxon>Oscillospiraceae</taxon>
        <taxon>Papillibacter</taxon>
    </lineage>
</organism>
<dbReference type="RefSeq" id="WP_084233244.1">
    <property type="nucleotide sequence ID" value="NZ_FWXW01000001.1"/>
</dbReference>
<keyword evidence="2" id="KW-1185">Reference proteome</keyword>
<dbReference type="Pfam" id="PF06356">
    <property type="entry name" value="DUF1064"/>
    <property type="match status" value="1"/>
</dbReference>
<dbReference type="Gene3D" id="3.40.91.30">
    <property type="match status" value="1"/>
</dbReference>
<dbReference type="EMBL" id="FWXW01000001">
    <property type="protein sequence ID" value="SMC38356.1"/>
    <property type="molecule type" value="Genomic_DNA"/>
</dbReference>
<name>A0A1W1YQE8_9FIRM</name>
<dbReference type="OrthoDB" id="1853564at2"/>
<dbReference type="AlphaFoldDB" id="A0A1W1YQE8"/>
<protein>
    <recommendedName>
        <fullName evidence="3">DUF1064 domain-containing protein</fullName>
    </recommendedName>
</protein>
<accession>A0A1W1YQE8</accession>
<reference evidence="1 2" key="1">
    <citation type="submission" date="2017-04" db="EMBL/GenBank/DDBJ databases">
        <authorList>
            <person name="Afonso C.L."/>
            <person name="Miller P.J."/>
            <person name="Scott M.A."/>
            <person name="Spackman E."/>
            <person name="Goraichik I."/>
            <person name="Dimitrov K.M."/>
            <person name="Suarez D.L."/>
            <person name="Swayne D.E."/>
        </authorList>
    </citation>
    <scope>NUCLEOTIDE SEQUENCE [LARGE SCALE GENOMIC DNA]</scope>
    <source>
        <strain evidence="1 2">DSM 12816</strain>
    </source>
</reference>
<dbReference type="InterPro" id="IPR009414">
    <property type="entry name" value="DUF1064"/>
</dbReference>